<evidence type="ECO:0000259" key="3">
    <source>
        <dbReference type="Pfam" id="PF12253"/>
    </source>
</evidence>
<keyword evidence="2" id="KW-0472">Membrane</keyword>
<dbReference type="STRING" id="1358809.S7WCX5"/>
<dbReference type="AlphaFoldDB" id="S7WCX5"/>
<sequence length="420" mass="50948">MHIYHLIIIFLLYFTVNRIYFFFEEIIFCYSTNIFLSVISMFYTLMRYFPSTIELLLNFKTSRDVQICDELIIKALYLYEKIDYDVLFQYFCSGTKNKRKFVKIIEKRIKDVFVWKMYDQDGLYVGESVDKVDDGLCFLEPKDTIDIQTFKEYKQMKILKEKKIKEYVKMMKKLKNKNHKMVEAKEKMDISQNSQIEEIKSSLDSESNVIDKRKILIQQNKDIKITKKQKITKEYQNAFMKFIQIEKNEKKLQNTTNEIFYPISYPPDTILYDRNKIYTNHTYRKAEEIQQPQKLTFIQHFDRIRPPFLRVREKTYHRNSLKTFNHIDYDYDSEEEWIIEEGEDIVSEEESTYSEDEESWIEPDSEEIEKKVIKKPTITLNTKCNFIQFKDLNTIIQNLLNRKNNFPEEIEINKQENNNK</sequence>
<dbReference type="HOGENOM" id="CLU_654119_0_0_1"/>
<feature type="coiled-coil region" evidence="1">
    <location>
        <begin position="164"/>
        <end position="194"/>
    </location>
</feature>
<dbReference type="EMBL" id="ATCN01000173">
    <property type="protein sequence ID" value="EPR79637.1"/>
    <property type="molecule type" value="Genomic_DNA"/>
</dbReference>
<organism evidence="4 5">
    <name type="scientific">Spraguea lophii (strain 42_110)</name>
    <name type="common">Microsporidian parasite</name>
    <dbReference type="NCBI Taxonomy" id="1358809"/>
    <lineage>
        <taxon>Eukaryota</taxon>
        <taxon>Fungi</taxon>
        <taxon>Fungi incertae sedis</taxon>
        <taxon>Microsporidia</taxon>
        <taxon>Spragueidae</taxon>
        <taxon>Spraguea</taxon>
    </lineage>
</organism>
<name>S7WCX5_SPRLO</name>
<feature type="domain" description="Chromatin assembly factor 1 subunit A dimerization" evidence="3">
    <location>
        <begin position="298"/>
        <end position="358"/>
    </location>
</feature>
<dbReference type="InterPro" id="IPR022043">
    <property type="entry name" value="CAF1A_DD"/>
</dbReference>
<dbReference type="InParanoid" id="S7WCX5"/>
<keyword evidence="2" id="KW-1133">Transmembrane helix</keyword>
<dbReference type="Pfam" id="PF12253">
    <property type="entry name" value="CAF1A_dimeriz"/>
    <property type="match status" value="1"/>
</dbReference>
<evidence type="ECO:0000256" key="2">
    <source>
        <dbReference type="SAM" id="Phobius"/>
    </source>
</evidence>
<keyword evidence="5" id="KW-1185">Reference proteome</keyword>
<evidence type="ECO:0000313" key="4">
    <source>
        <dbReference type="EMBL" id="EPR79637.1"/>
    </source>
</evidence>
<feature type="transmembrane region" description="Helical" evidence="2">
    <location>
        <begin position="30"/>
        <end position="49"/>
    </location>
</feature>
<keyword evidence="2" id="KW-0812">Transmembrane</keyword>
<evidence type="ECO:0000256" key="1">
    <source>
        <dbReference type="SAM" id="Coils"/>
    </source>
</evidence>
<keyword evidence="1" id="KW-0175">Coiled coil</keyword>
<dbReference type="VEuPathDB" id="MicrosporidiaDB:SLOPH_702"/>
<reference evidence="5" key="1">
    <citation type="journal article" date="2013" name="PLoS Genet.">
        <title>The genome of Spraguea lophii and the basis of host-microsporidian interactions.</title>
        <authorList>
            <person name="Campbell S.E."/>
            <person name="Williams T.A."/>
            <person name="Yousuf A."/>
            <person name="Soanes D.M."/>
            <person name="Paszkiewicz K.H."/>
            <person name="Williams B.A.P."/>
        </authorList>
    </citation>
    <scope>NUCLEOTIDE SEQUENCE [LARGE SCALE GENOMIC DNA]</scope>
    <source>
        <strain evidence="5">42_110</strain>
    </source>
</reference>
<accession>S7WCX5</accession>
<evidence type="ECO:0000313" key="5">
    <source>
        <dbReference type="Proteomes" id="UP000014978"/>
    </source>
</evidence>
<proteinExistence type="predicted"/>
<dbReference type="OMA" id="SEEEWII"/>
<protein>
    <recommendedName>
        <fullName evidence="3">Chromatin assembly factor 1 subunit A dimerization domain-containing protein</fullName>
    </recommendedName>
</protein>
<feature type="transmembrane region" description="Helical" evidence="2">
    <location>
        <begin position="6"/>
        <end position="23"/>
    </location>
</feature>
<comment type="caution">
    <text evidence="4">The sequence shown here is derived from an EMBL/GenBank/DDBJ whole genome shotgun (WGS) entry which is preliminary data.</text>
</comment>
<dbReference type="Proteomes" id="UP000014978">
    <property type="component" value="Unassembled WGS sequence"/>
</dbReference>
<gene>
    <name evidence="4" type="ORF">SLOPH_702</name>
</gene>